<accession>A0ABS3TEM6</accession>
<evidence type="ECO:0008006" key="4">
    <source>
        <dbReference type="Google" id="ProtNLM"/>
    </source>
</evidence>
<keyword evidence="1" id="KW-0472">Membrane</keyword>
<keyword evidence="1" id="KW-1133">Transmembrane helix</keyword>
<gene>
    <name evidence="2" type="ORF">J4D97_10965</name>
</gene>
<evidence type="ECO:0000313" key="2">
    <source>
        <dbReference type="EMBL" id="MBO3271170.1"/>
    </source>
</evidence>
<comment type="caution">
    <text evidence="2">The sequence shown here is derived from an EMBL/GenBank/DDBJ whole genome shotgun (WGS) entry which is preliminary data.</text>
</comment>
<dbReference type="PANTHER" id="PTHR37947">
    <property type="entry name" value="BLL2462 PROTEIN"/>
    <property type="match status" value="1"/>
</dbReference>
<protein>
    <recommendedName>
        <fullName evidence="4">VWA domain-containing protein</fullName>
    </recommendedName>
</protein>
<feature type="transmembrane region" description="Helical" evidence="1">
    <location>
        <begin position="575"/>
        <end position="593"/>
    </location>
</feature>
<dbReference type="RefSeq" id="WP_208307624.1">
    <property type="nucleotide sequence ID" value="NZ_JAGETX010000005.1"/>
</dbReference>
<feature type="transmembrane region" description="Helical" evidence="1">
    <location>
        <begin position="6"/>
        <end position="29"/>
    </location>
</feature>
<dbReference type="Proteomes" id="UP000670527">
    <property type="component" value="Unassembled WGS sequence"/>
</dbReference>
<sequence>MSAFTPNFLFYALLIFCLLLAVGLSVAAWRRPNRQRLALRLVAGWVAAAALWLIAYPPARTIPGSRQQAILLMPGYQPDSLQALLRQLGAGTQLWRYGAAPTPDTPTLHSLVALREQLPHLRQLHVLGRGLPSDAASVADSLHLIRHGGAAVAGFRVAQWARQVALGKTLQLNGSFAAATADKAPVWVGLRAAGKTRDSVQLKSGRGAFQLRYVPKATGLAEYELWARRGTQVVARETVPVEVMAIAPLRVLLLTTTPGFEFNFLKNYLGTQQHRVALRTQVSKGLTQTAFLNQPTHDLRRLSPTLLARYDVVIADNGTLTSLAPAEAQAMRAAIQNQGLGLLLLAEPGALPRALPGRAAFSLLPRPTGADLPQPVRWPDAPASLAAPLAAELRLQAGSTALATDARQRPVVGVTRVGLGHVIVSTLAATYPWQLQTTNTAGYAAFWSRLLAAVARPVPVAAQWQVVDAWPRPHQPTTLRLESATLPATLPSITTAKQPAVRLPMQQDTRLPEWSTGQFWPAAAGWHQVQGPGATRQWFYVFAPTAWQATEREAYQAPTAVATDNLPPATTRQPWAVGWFVALFVLAAGTLWLEEKL</sequence>
<dbReference type="EMBL" id="JAGETX010000005">
    <property type="protein sequence ID" value="MBO3271170.1"/>
    <property type="molecule type" value="Genomic_DNA"/>
</dbReference>
<evidence type="ECO:0000256" key="1">
    <source>
        <dbReference type="SAM" id="Phobius"/>
    </source>
</evidence>
<dbReference type="Gene3D" id="3.40.50.880">
    <property type="match status" value="1"/>
</dbReference>
<organism evidence="2 3">
    <name type="scientific">Hymenobacter defluvii</name>
    <dbReference type="NCBI Taxonomy" id="2054411"/>
    <lineage>
        <taxon>Bacteria</taxon>
        <taxon>Pseudomonadati</taxon>
        <taxon>Bacteroidota</taxon>
        <taxon>Cytophagia</taxon>
        <taxon>Cytophagales</taxon>
        <taxon>Hymenobacteraceae</taxon>
        <taxon>Hymenobacter</taxon>
    </lineage>
</organism>
<dbReference type="InterPro" id="IPR029062">
    <property type="entry name" value="Class_I_gatase-like"/>
</dbReference>
<reference evidence="2 3" key="1">
    <citation type="submission" date="2021-03" db="EMBL/GenBank/DDBJ databases">
        <authorList>
            <person name="Kim M.K."/>
        </authorList>
    </citation>
    <scope>NUCLEOTIDE SEQUENCE [LARGE SCALE GENOMIC DNA]</scope>
    <source>
        <strain evidence="2 3">BT507</strain>
    </source>
</reference>
<evidence type="ECO:0000313" key="3">
    <source>
        <dbReference type="Proteomes" id="UP000670527"/>
    </source>
</evidence>
<keyword evidence="3" id="KW-1185">Reference proteome</keyword>
<dbReference type="SUPFAM" id="SSF52317">
    <property type="entry name" value="Class I glutamine amidotransferase-like"/>
    <property type="match status" value="1"/>
</dbReference>
<dbReference type="PANTHER" id="PTHR37947:SF1">
    <property type="entry name" value="BLL2462 PROTEIN"/>
    <property type="match status" value="1"/>
</dbReference>
<proteinExistence type="predicted"/>
<name>A0ABS3TEM6_9BACT</name>
<feature type="transmembrane region" description="Helical" evidence="1">
    <location>
        <begin position="41"/>
        <end position="59"/>
    </location>
</feature>
<keyword evidence="1" id="KW-0812">Transmembrane</keyword>